<dbReference type="AlphaFoldDB" id="A0A9Q1KBT3"/>
<reference evidence="2" key="1">
    <citation type="submission" date="2022-04" db="EMBL/GenBank/DDBJ databases">
        <title>Carnegiea gigantea Genome sequencing and assembly v2.</title>
        <authorList>
            <person name="Copetti D."/>
            <person name="Sanderson M.J."/>
            <person name="Burquez A."/>
            <person name="Wojciechowski M.F."/>
        </authorList>
    </citation>
    <scope>NUCLEOTIDE SEQUENCE</scope>
    <source>
        <strain evidence="2">SGP5-SGP5p</strain>
        <tissue evidence="2">Aerial part</tissue>
    </source>
</reference>
<feature type="chain" id="PRO_5040106818" evidence="1">
    <location>
        <begin position="19"/>
        <end position="167"/>
    </location>
</feature>
<dbReference type="Proteomes" id="UP001153076">
    <property type="component" value="Unassembled WGS sequence"/>
</dbReference>
<dbReference type="EMBL" id="JAKOGI010000203">
    <property type="protein sequence ID" value="KAJ8439982.1"/>
    <property type="molecule type" value="Genomic_DNA"/>
</dbReference>
<proteinExistence type="predicted"/>
<evidence type="ECO:0000313" key="3">
    <source>
        <dbReference type="Proteomes" id="UP001153076"/>
    </source>
</evidence>
<gene>
    <name evidence="2" type="ORF">Cgig2_008365</name>
</gene>
<protein>
    <submittedName>
        <fullName evidence="2">Uncharacterized protein</fullName>
    </submittedName>
</protein>
<evidence type="ECO:0000256" key="1">
    <source>
        <dbReference type="SAM" id="SignalP"/>
    </source>
</evidence>
<organism evidence="2 3">
    <name type="scientific">Carnegiea gigantea</name>
    <dbReference type="NCBI Taxonomy" id="171969"/>
    <lineage>
        <taxon>Eukaryota</taxon>
        <taxon>Viridiplantae</taxon>
        <taxon>Streptophyta</taxon>
        <taxon>Embryophyta</taxon>
        <taxon>Tracheophyta</taxon>
        <taxon>Spermatophyta</taxon>
        <taxon>Magnoliopsida</taxon>
        <taxon>eudicotyledons</taxon>
        <taxon>Gunneridae</taxon>
        <taxon>Pentapetalae</taxon>
        <taxon>Caryophyllales</taxon>
        <taxon>Cactineae</taxon>
        <taxon>Cactaceae</taxon>
        <taxon>Cactoideae</taxon>
        <taxon>Echinocereeae</taxon>
        <taxon>Carnegiea</taxon>
    </lineage>
</organism>
<keyword evidence="1" id="KW-0732">Signal</keyword>
<accession>A0A9Q1KBT3</accession>
<evidence type="ECO:0000313" key="2">
    <source>
        <dbReference type="EMBL" id="KAJ8439982.1"/>
    </source>
</evidence>
<sequence length="167" mass="18678">MVFIFAASSLLRIWLLLASSLPCSILNLCRCGQALEDIAWRRVRSTPVFGEIAAIRCTRMSFFIIMASKLKISQAFSGRWQYRMHCCRFLGSARIQNKGMIVGESQFPIMGGGTDFTCWISTIYLGALEVGESIDQWININGTGKSLVTYSKGNGKYGLDLKKSKRE</sequence>
<keyword evidence="3" id="KW-1185">Reference proteome</keyword>
<feature type="signal peptide" evidence="1">
    <location>
        <begin position="1"/>
        <end position="18"/>
    </location>
</feature>
<comment type="caution">
    <text evidence="2">The sequence shown here is derived from an EMBL/GenBank/DDBJ whole genome shotgun (WGS) entry which is preliminary data.</text>
</comment>
<name>A0A9Q1KBT3_9CARY</name>